<evidence type="ECO:0000259" key="1">
    <source>
        <dbReference type="Pfam" id="PF00903"/>
    </source>
</evidence>
<evidence type="ECO:0000313" key="2">
    <source>
        <dbReference type="EMBL" id="CTQ51344.1"/>
    </source>
</evidence>
<proteinExistence type="predicted"/>
<dbReference type="Pfam" id="PF00903">
    <property type="entry name" value="Glyoxalase"/>
    <property type="match status" value="1"/>
</dbReference>
<accession>A0A0M6YN84</accession>
<dbReference type="STRING" id="420998.JDO7802_03383"/>
<dbReference type="Proteomes" id="UP000049222">
    <property type="component" value="Unassembled WGS sequence"/>
</dbReference>
<dbReference type="EMBL" id="CXSU01000012">
    <property type="protein sequence ID" value="CTQ51344.1"/>
    <property type="molecule type" value="Genomic_DNA"/>
</dbReference>
<name>A0A0M6YN84_9RHOB</name>
<dbReference type="InterPro" id="IPR004360">
    <property type="entry name" value="Glyas_Fos-R_dOase_dom"/>
</dbReference>
<reference evidence="2 3" key="1">
    <citation type="submission" date="2015-07" db="EMBL/GenBank/DDBJ databases">
        <authorList>
            <person name="Noorani M."/>
        </authorList>
    </citation>
    <scope>NUCLEOTIDE SEQUENCE [LARGE SCALE GENOMIC DNA]</scope>
    <source>
        <strain evidence="2 3">CECT 7802</strain>
    </source>
</reference>
<protein>
    <submittedName>
        <fullName evidence="2">Glyoxalase-like domain protein</fullName>
    </submittedName>
</protein>
<dbReference type="InterPro" id="IPR029068">
    <property type="entry name" value="Glyas_Bleomycin-R_OHBP_Dase"/>
</dbReference>
<sequence length="121" mass="13687">MRIERITPFVMTADLDASIAFLEGLGFDCGFRGDDPGYAFMRCDAGAIRLLETDADLTDTRREQMVYLDVDDIDAFWSQRRAFIETLPPAQWRAPLDQAYGQREVHVIHGPTLFLFGQAIG</sequence>
<dbReference type="AlphaFoldDB" id="A0A0M6YN84"/>
<dbReference type="OrthoDB" id="9791602at2"/>
<dbReference type="SUPFAM" id="SSF54593">
    <property type="entry name" value="Glyoxalase/Bleomycin resistance protein/Dihydroxybiphenyl dioxygenase"/>
    <property type="match status" value="1"/>
</dbReference>
<dbReference type="Gene3D" id="3.10.180.10">
    <property type="entry name" value="2,3-Dihydroxybiphenyl 1,2-Dioxygenase, domain 1"/>
    <property type="match status" value="1"/>
</dbReference>
<evidence type="ECO:0000313" key="3">
    <source>
        <dbReference type="Proteomes" id="UP000049222"/>
    </source>
</evidence>
<organism evidence="2 3">
    <name type="scientific">Jannaschia donghaensis</name>
    <dbReference type="NCBI Taxonomy" id="420998"/>
    <lineage>
        <taxon>Bacteria</taxon>
        <taxon>Pseudomonadati</taxon>
        <taxon>Pseudomonadota</taxon>
        <taxon>Alphaproteobacteria</taxon>
        <taxon>Rhodobacterales</taxon>
        <taxon>Roseobacteraceae</taxon>
        <taxon>Jannaschia</taxon>
    </lineage>
</organism>
<gene>
    <name evidence="2" type="ORF">JDO7802_03383</name>
</gene>
<dbReference type="RefSeq" id="WP_055087055.1">
    <property type="nucleotide sequence ID" value="NZ_CXSU01000012.1"/>
</dbReference>
<feature type="domain" description="Glyoxalase/fosfomycin resistance/dioxygenase" evidence="1">
    <location>
        <begin position="10"/>
        <end position="79"/>
    </location>
</feature>
<keyword evidence="3" id="KW-1185">Reference proteome</keyword>